<sequence>MYIETLVLENFKCFGPGRTTIDLGPDLTAFIGTNGSGKTAACEALLRLFGITGRERAVRVDDFHVPVDESEAATSRDLTIEVVLAFPELDEDDQRTDDTDAGANEVTDLQEGVNGELDEEESPDEDPGQVEGGRSAEPATVGRRSVPEFFTRMAADDNGELKVRIVLKATWEDDGTVDGTTTETRIVVSTLAEDYGEDDYAPLSPAERSRIQMIYIPASRDGARQMTAFLGSRLWRAAQWSAELRTMVRKHAAEVAQQFTGEPVVKAVVDALGSRWRQLHDAGTHAVPKLRLLDDDFDQLVRDTELVFEPDPTGRARPARLLSDGQRSLLHLALTATALDVEAAVCDRAHAADFTLDASQLPNLTLVGVEEPENSVSPFFLSRIVRQLQDLAAGGAAQAILSSHSASVLTRIEPDDLRYFRSDPAAATSSVRPITLPPDDTEAGKYIREAVRAHPELYFAKFVVLGEGDTEQLVIPRIAQAQGVDLDPSFVALVPLGGRHTNHMWKLLNDLGIPHATLLDLDYGRTGAGPARLRDACNRLLANGIDPLAGLDDYAEVDDIDDGLKLTELWPIIKHLRTFGIFYAQPLDLDYIMLAKFRAAYTKLEPGETGPHQSDALARVIGDESSDEAFWQQSDRALRLRWYRYLFLTHSKPSSHLRALGRLTDEQLRDGAPKVLTALIRHIRRRVGL</sequence>
<keyword evidence="5" id="KW-1185">Reference proteome</keyword>
<dbReference type="SUPFAM" id="SSF52540">
    <property type="entry name" value="P-loop containing nucleoside triphosphate hydrolases"/>
    <property type="match status" value="1"/>
</dbReference>
<evidence type="ECO:0000259" key="3">
    <source>
        <dbReference type="Pfam" id="PF20469"/>
    </source>
</evidence>
<gene>
    <name evidence="4" type="ORF">JQN84_02030</name>
</gene>
<dbReference type="RefSeq" id="WP_204956679.1">
    <property type="nucleotide sequence ID" value="NZ_JAFEUO010000001.1"/>
</dbReference>
<dbReference type="EMBL" id="JAFEUO010000001">
    <property type="protein sequence ID" value="MBM7081325.1"/>
    <property type="molecule type" value="Genomic_DNA"/>
</dbReference>
<name>A0ABS2J5F9_9ACTN</name>
<dbReference type="InterPro" id="IPR027417">
    <property type="entry name" value="P-loop_NTPase"/>
</dbReference>
<dbReference type="PANTHER" id="PTHR43581:SF4">
    <property type="entry name" value="ATP_GTP PHOSPHATASE"/>
    <property type="match status" value="1"/>
</dbReference>
<dbReference type="Pfam" id="PF20469">
    <property type="entry name" value="OLD-like_TOPRIM"/>
    <property type="match status" value="1"/>
</dbReference>
<dbReference type="Proteomes" id="UP000809587">
    <property type="component" value="Unassembled WGS sequence"/>
</dbReference>
<organism evidence="4 5">
    <name type="scientific">Micromonospora humidisoli</name>
    <dbReference type="NCBI Taxonomy" id="2807622"/>
    <lineage>
        <taxon>Bacteria</taxon>
        <taxon>Bacillati</taxon>
        <taxon>Actinomycetota</taxon>
        <taxon>Actinomycetes</taxon>
        <taxon>Micromonosporales</taxon>
        <taxon>Micromonosporaceae</taxon>
        <taxon>Micromonospora</taxon>
    </lineage>
</organism>
<evidence type="ECO:0000313" key="4">
    <source>
        <dbReference type="EMBL" id="MBM7081325.1"/>
    </source>
</evidence>
<dbReference type="InterPro" id="IPR051396">
    <property type="entry name" value="Bact_Antivir_Def_Nuclease"/>
</dbReference>
<evidence type="ECO:0000313" key="5">
    <source>
        <dbReference type="Proteomes" id="UP000809587"/>
    </source>
</evidence>
<proteinExistence type="predicted"/>
<feature type="domain" description="ATPase AAA-type core" evidence="2">
    <location>
        <begin position="27"/>
        <end position="409"/>
    </location>
</feature>
<dbReference type="Gene3D" id="3.40.50.300">
    <property type="entry name" value="P-loop containing nucleotide triphosphate hydrolases"/>
    <property type="match status" value="2"/>
</dbReference>
<feature type="compositionally biased region" description="Acidic residues" evidence="1">
    <location>
        <begin position="116"/>
        <end position="128"/>
    </location>
</feature>
<feature type="domain" description="OLD protein-like TOPRIM" evidence="3">
    <location>
        <begin position="459"/>
        <end position="522"/>
    </location>
</feature>
<dbReference type="InterPro" id="IPR003959">
    <property type="entry name" value="ATPase_AAA_core"/>
</dbReference>
<evidence type="ECO:0000256" key="1">
    <source>
        <dbReference type="SAM" id="MobiDB-lite"/>
    </source>
</evidence>
<comment type="caution">
    <text evidence="4">The sequence shown here is derived from an EMBL/GenBank/DDBJ whole genome shotgun (WGS) entry which is preliminary data.</text>
</comment>
<dbReference type="PANTHER" id="PTHR43581">
    <property type="entry name" value="ATP/GTP PHOSPHATASE"/>
    <property type="match status" value="1"/>
</dbReference>
<accession>A0ABS2J5F9</accession>
<dbReference type="Pfam" id="PF13304">
    <property type="entry name" value="AAA_21"/>
    <property type="match status" value="1"/>
</dbReference>
<feature type="region of interest" description="Disordered" evidence="1">
    <location>
        <begin position="89"/>
        <end position="144"/>
    </location>
</feature>
<dbReference type="CDD" id="cd01026">
    <property type="entry name" value="TOPRIM_OLD"/>
    <property type="match status" value="1"/>
</dbReference>
<protein>
    <submittedName>
        <fullName evidence="4">AAA family ATPase</fullName>
    </submittedName>
</protein>
<reference evidence="4 5" key="1">
    <citation type="submission" date="2021-02" db="EMBL/GenBank/DDBJ databases">
        <authorList>
            <person name="Lee D.-H."/>
        </authorList>
    </citation>
    <scope>NUCLEOTIDE SEQUENCE [LARGE SCALE GENOMIC DNA]</scope>
    <source>
        <strain evidence="4 5">MMS20-R2-29</strain>
    </source>
</reference>
<evidence type="ECO:0000259" key="2">
    <source>
        <dbReference type="Pfam" id="PF13304"/>
    </source>
</evidence>
<dbReference type="InterPro" id="IPR034139">
    <property type="entry name" value="TOPRIM_OLD"/>
</dbReference>